<dbReference type="EMBL" id="CALOZG010000003">
    <property type="protein sequence ID" value="CAH4005449.1"/>
    <property type="molecule type" value="Genomic_DNA"/>
</dbReference>
<name>A0A9P0T2M3_PIEBR</name>
<comment type="caution">
    <text evidence="2">The sequence shown here is derived from an EMBL/GenBank/DDBJ whole genome shotgun (WGS) entry which is preliminary data.</text>
</comment>
<organism evidence="2 3">
    <name type="scientific">Pieris brassicae</name>
    <name type="common">White butterfly</name>
    <name type="synonym">Large white butterfly</name>
    <dbReference type="NCBI Taxonomy" id="7116"/>
    <lineage>
        <taxon>Eukaryota</taxon>
        <taxon>Metazoa</taxon>
        <taxon>Ecdysozoa</taxon>
        <taxon>Arthropoda</taxon>
        <taxon>Hexapoda</taxon>
        <taxon>Insecta</taxon>
        <taxon>Pterygota</taxon>
        <taxon>Neoptera</taxon>
        <taxon>Endopterygota</taxon>
        <taxon>Lepidoptera</taxon>
        <taxon>Glossata</taxon>
        <taxon>Ditrysia</taxon>
        <taxon>Papilionoidea</taxon>
        <taxon>Pieridae</taxon>
        <taxon>Pierinae</taxon>
        <taxon>Pieris</taxon>
    </lineage>
</organism>
<keyword evidence="3" id="KW-1185">Reference proteome</keyword>
<evidence type="ECO:0000313" key="3">
    <source>
        <dbReference type="Proteomes" id="UP001152562"/>
    </source>
</evidence>
<feature type="compositionally biased region" description="Low complexity" evidence="1">
    <location>
        <begin position="81"/>
        <end position="98"/>
    </location>
</feature>
<sequence length="98" mass="10968">MQAARIKIERARRVDYLKIGEGYRYELSIDNNCVFYEEWWRVVRAARLQRGRQCGGAAGAGCAGRGVPRRRDAARLSVETRGPPALAARANARPPRAL</sequence>
<feature type="region of interest" description="Disordered" evidence="1">
    <location>
        <begin position="73"/>
        <end position="98"/>
    </location>
</feature>
<accession>A0A9P0T2M3</accession>
<protein>
    <submittedName>
        <fullName evidence="2">Uncharacterized protein</fullName>
    </submittedName>
</protein>
<reference evidence="2" key="1">
    <citation type="submission" date="2022-05" db="EMBL/GenBank/DDBJ databases">
        <authorList>
            <person name="Okamura Y."/>
        </authorList>
    </citation>
    <scope>NUCLEOTIDE SEQUENCE</scope>
</reference>
<proteinExistence type="predicted"/>
<gene>
    <name evidence="2" type="ORF">PIBRA_LOCUS2896</name>
</gene>
<dbReference type="Proteomes" id="UP001152562">
    <property type="component" value="Unassembled WGS sequence"/>
</dbReference>
<evidence type="ECO:0000313" key="2">
    <source>
        <dbReference type="EMBL" id="CAH4005449.1"/>
    </source>
</evidence>
<evidence type="ECO:0000256" key="1">
    <source>
        <dbReference type="SAM" id="MobiDB-lite"/>
    </source>
</evidence>
<dbReference type="AlphaFoldDB" id="A0A9P0T2M3"/>